<name>A0A8W8L794_MAGGI</name>
<accession>A0A8W8L794</accession>
<proteinExistence type="predicted"/>
<dbReference type="OMA" id="DPEYFEG"/>
<reference evidence="3" key="1">
    <citation type="submission" date="2022-08" db="UniProtKB">
        <authorList>
            <consortium name="EnsemblMetazoa"/>
        </authorList>
    </citation>
    <scope>IDENTIFICATION</scope>
    <source>
        <strain evidence="3">05x7-T-G4-1.051#20</strain>
    </source>
</reference>
<feature type="coiled-coil region" evidence="1">
    <location>
        <begin position="61"/>
        <end position="88"/>
    </location>
</feature>
<organism evidence="3 4">
    <name type="scientific">Magallana gigas</name>
    <name type="common">Pacific oyster</name>
    <name type="synonym">Crassostrea gigas</name>
    <dbReference type="NCBI Taxonomy" id="29159"/>
    <lineage>
        <taxon>Eukaryota</taxon>
        <taxon>Metazoa</taxon>
        <taxon>Spiralia</taxon>
        <taxon>Lophotrochozoa</taxon>
        <taxon>Mollusca</taxon>
        <taxon>Bivalvia</taxon>
        <taxon>Autobranchia</taxon>
        <taxon>Pteriomorphia</taxon>
        <taxon>Ostreida</taxon>
        <taxon>Ostreoidea</taxon>
        <taxon>Ostreidae</taxon>
        <taxon>Magallana</taxon>
    </lineage>
</organism>
<dbReference type="AlphaFoldDB" id="A0A8W8L794"/>
<feature type="chain" id="PRO_5036448917" description="Short-chain collagen C4" evidence="2">
    <location>
        <begin position="18"/>
        <end position="320"/>
    </location>
</feature>
<keyword evidence="1" id="KW-0175">Coiled coil</keyword>
<dbReference type="GO" id="GO:0005615">
    <property type="term" value="C:extracellular space"/>
    <property type="evidence" value="ECO:0007669"/>
    <property type="project" value="TreeGrafter"/>
</dbReference>
<sequence length="320" mass="35319">MAFDNVVLLFLVIFNRANIIGTHENSQVDKRLLLDDPQTATSQLLSLQREIQTLQTKIAEIDVHQSQIQFLNAQVSQLQQENTALKQQISHGSSSHDVQILTSKVATLEALHLDQELPLLKSKVDSVVTENQNLLLHSGSTYFSIWGRKSCPAINGTELIYTGITAGKNTGNSGSGANTLCVPHDPDSLPSDFPTTTYSSYFAALFGAEYQFTYKNVAVDDDVPCAICKVKPATATMMVPAKLSCPQEWTLQYHGYLGAAYYSDHASDYICIDSDPEYFEGLRQVNSDGRLIYPVKAYCGSLPCPKYKQDQYLPCAVCTL</sequence>
<keyword evidence="2" id="KW-0732">Signal</keyword>
<evidence type="ECO:0000256" key="2">
    <source>
        <dbReference type="SAM" id="SignalP"/>
    </source>
</evidence>
<keyword evidence="4" id="KW-1185">Reference proteome</keyword>
<evidence type="ECO:0008006" key="5">
    <source>
        <dbReference type="Google" id="ProtNLM"/>
    </source>
</evidence>
<dbReference type="Proteomes" id="UP000005408">
    <property type="component" value="Unassembled WGS sequence"/>
</dbReference>
<dbReference type="OrthoDB" id="6115174at2759"/>
<dbReference type="EnsemblMetazoa" id="G26242.2">
    <property type="protein sequence ID" value="G26242.2:cds"/>
    <property type="gene ID" value="G26242"/>
</dbReference>
<dbReference type="PANTHER" id="PTHR24024:SF18">
    <property type="entry name" value="SHORT-CHAIN COLLAGEN C4-LIKE"/>
    <property type="match status" value="1"/>
</dbReference>
<evidence type="ECO:0000313" key="3">
    <source>
        <dbReference type="EnsemblMetazoa" id="G26242.2:cds"/>
    </source>
</evidence>
<feature type="signal peptide" evidence="2">
    <location>
        <begin position="1"/>
        <end position="17"/>
    </location>
</feature>
<evidence type="ECO:0000256" key="1">
    <source>
        <dbReference type="SAM" id="Coils"/>
    </source>
</evidence>
<dbReference type="PANTHER" id="PTHR24024">
    <property type="entry name" value="PULMONARY SURFACTANT-ASSOCIATED PROTEIN A"/>
    <property type="match status" value="1"/>
</dbReference>
<evidence type="ECO:0000313" key="4">
    <source>
        <dbReference type="Proteomes" id="UP000005408"/>
    </source>
</evidence>
<dbReference type="InterPro" id="IPR051077">
    <property type="entry name" value="Ca-dependent_lectin"/>
</dbReference>
<protein>
    <recommendedName>
        <fullName evidence="5">Short-chain collagen C4</fullName>
    </recommendedName>
</protein>